<sequence>MHQTRTGKKTVRMPSVTQRLRDPDINPCLSILFYLLNDASLISVRNLMLPPDVWMKITMTGKGVPLTS</sequence>
<reference evidence="2 3" key="1">
    <citation type="submission" date="2017-12" db="EMBL/GenBank/DDBJ databases">
        <title>High-resolution comparative analysis of great ape genomes.</title>
        <authorList>
            <person name="Pollen A."/>
            <person name="Hastie A."/>
            <person name="Hormozdiari F."/>
            <person name="Dougherty M."/>
            <person name="Liu R."/>
            <person name="Chaisson M."/>
            <person name="Hoppe E."/>
            <person name="Hill C."/>
            <person name="Pang A."/>
            <person name="Hillier L."/>
            <person name="Baker C."/>
            <person name="Armstrong J."/>
            <person name="Shendure J."/>
            <person name="Paten B."/>
            <person name="Wilson R."/>
            <person name="Chao H."/>
            <person name="Schneider V."/>
            <person name="Ventura M."/>
            <person name="Kronenberg Z."/>
            <person name="Murali S."/>
            <person name="Gordon D."/>
            <person name="Cantsilieris S."/>
            <person name="Munson K."/>
            <person name="Nelson B."/>
            <person name="Raja A."/>
            <person name="Underwood J."/>
            <person name="Diekhans M."/>
            <person name="Fiddes I."/>
            <person name="Haussler D."/>
            <person name="Eichler E."/>
        </authorList>
    </citation>
    <scope>NUCLEOTIDE SEQUENCE [LARGE SCALE GENOMIC DNA]</scope>
    <source>
        <strain evidence="2">Yerkes chimp pedigree #C0471</strain>
        <tissue evidence="2">Blood</tissue>
    </source>
</reference>
<evidence type="ECO:0000313" key="3">
    <source>
        <dbReference type="Proteomes" id="UP000236370"/>
    </source>
</evidence>
<organism evidence="2 3">
    <name type="scientific">Pan troglodytes</name>
    <name type="common">Chimpanzee</name>
    <dbReference type="NCBI Taxonomy" id="9598"/>
    <lineage>
        <taxon>Eukaryota</taxon>
        <taxon>Metazoa</taxon>
        <taxon>Chordata</taxon>
        <taxon>Craniata</taxon>
        <taxon>Vertebrata</taxon>
        <taxon>Euteleostomi</taxon>
        <taxon>Mammalia</taxon>
        <taxon>Eutheria</taxon>
        <taxon>Euarchontoglires</taxon>
        <taxon>Primates</taxon>
        <taxon>Haplorrhini</taxon>
        <taxon>Catarrhini</taxon>
        <taxon>Hominidae</taxon>
        <taxon>Pan</taxon>
    </lineage>
</organism>
<protein>
    <submittedName>
        <fullName evidence="1">CHCHD7 isoform 13</fullName>
    </submittedName>
    <submittedName>
        <fullName evidence="2">CHCHD7 isoform 16</fullName>
    </submittedName>
</protein>
<gene>
    <name evidence="2" type="ORF">CK820_G0032869</name>
</gene>
<dbReference type="EMBL" id="NBAG03000311">
    <property type="protein sequence ID" value="PNI42384.1"/>
    <property type="molecule type" value="Genomic_DNA"/>
</dbReference>
<evidence type="ECO:0000313" key="1">
    <source>
        <dbReference type="EMBL" id="PNI42384.1"/>
    </source>
</evidence>
<dbReference type="AlphaFoldDB" id="A0A2J8L552"/>
<accession>A0A2J8L552</accession>
<name>A0A2J8L552_PANTR</name>
<proteinExistence type="predicted"/>
<evidence type="ECO:0000313" key="2">
    <source>
        <dbReference type="EMBL" id="PNI42387.1"/>
    </source>
</evidence>
<dbReference type="Proteomes" id="UP000236370">
    <property type="component" value="Unassembled WGS sequence"/>
</dbReference>
<dbReference type="EMBL" id="NBAG03000311">
    <property type="protein sequence ID" value="PNI42387.1"/>
    <property type="molecule type" value="Genomic_DNA"/>
</dbReference>
<comment type="caution">
    <text evidence="2">The sequence shown here is derived from an EMBL/GenBank/DDBJ whole genome shotgun (WGS) entry which is preliminary data.</text>
</comment>